<reference evidence="2 3" key="1">
    <citation type="journal article" date="2017" name="Mol. Biol. Evol.">
        <title>The 4-celled Tetrabaena socialis nuclear genome reveals the essential components for genetic control of cell number at the origin of multicellularity in the volvocine lineage.</title>
        <authorList>
            <person name="Featherston J."/>
            <person name="Arakaki Y."/>
            <person name="Hanschen E.R."/>
            <person name="Ferris P.J."/>
            <person name="Michod R.E."/>
            <person name="Olson B.J.S.C."/>
            <person name="Nozaki H."/>
            <person name="Durand P.M."/>
        </authorList>
    </citation>
    <scope>NUCLEOTIDE SEQUENCE [LARGE SCALE GENOMIC DNA]</scope>
    <source>
        <strain evidence="2 3">NIES-571</strain>
    </source>
</reference>
<feature type="non-terminal residue" evidence="2">
    <location>
        <position position="164"/>
    </location>
</feature>
<sequence>MPLPQTNAVQLFLSYGLKLLLYTPRTTRAPATPLAVAQAAAAAAAGPAAIAAAAAAAPPVPPPPGLSAADVRQLEEKGAPTPEQLPRRKLGLLQLLAAAGGVGGPLLPVGAVLPHLLAAAVDPAEAVARRAEELLKRSAALDSGRPAADLDSPDLIRRLLRLFH</sequence>
<evidence type="ECO:0000313" key="3">
    <source>
        <dbReference type="Proteomes" id="UP000236333"/>
    </source>
</evidence>
<keyword evidence="3" id="KW-1185">Reference proteome</keyword>
<organism evidence="2 3">
    <name type="scientific">Tetrabaena socialis</name>
    <dbReference type="NCBI Taxonomy" id="47790"/>
    <lineage>
        <taxon>Eukaryota</taxon>
        <taxon>Viridiplantae</taxon>
        <taxon>Chlorophyta</taxon>
        <taxon>core chlorophytes</taxon>
        <taxon>Chlorophyceae</taxon>
        <taxon>CS clade</taxon>
        <taxon>Chlamydomonadales</taxon>
        <taxon>Tetrabaenaceae</taxon>
        <taxon>Tetrabaena</taxon>
    </lineage>
</organism>
<dbReference type="GO" id="GO:0060090">
    <property type="term" value="F:molecular adaptor activity"/>
    <property type="evidence" value="ECO:0007669"/>
    <property type="project" value="InterPro"/>
</dbReference>
<evidence type="ECO:0000313" key="2">
    <source>
        <dbReference type="EMBL" id="PNH04849.1"/>
    </source>
</evidence>
<gene>
    <name evidence="2" type="ORF">TSOC_008993</name>
</gene>
<name>A0A2J7ZX56_9CHLO</name>
<dbReference type="EMBL" id="PGGS01000355">
    <property type="protein sequence ID" value="PNH04849.1"/>
    <property type="molecule type" value="Genomic_DNA"/>
</dbReference>
<dbReference type="InterPro" id="IPR024372">
    <property type="entry name" value="Ecm29_N"/>
</dbReference>
<dbReference type="AlphaFoldDB" id="A0A2J7ZX56"/>
<comment type="caution">
    <text evidence="2">The sequence shown here is derived from an EMBL/GenBank/DDBJ whole genome shotgun (WGS) entry which is preliminary data.</text>
</comment>
<dbReference type="GO" id="GO:0043248">
    <property type="term" value="P:proteasome assembly"/>
    <property type="evidence" value="ECO:0007669"/>
    <property type="project" value="InterPro"/>
</dbReference>
<protein>
    <recommendedName>
        <fullName evidence="1">Proteasome component Ecm29 N-terminal domain-containing protein</fullName>
    </recommendedName>
</protein>
<dbReference type="Proteomes" id="UP000236333">
    <property type="component" value="Unassembled WGS sequence"/>
</dbReference>
<feature type="domain" description="Proteasome component Ecm29 N-terminal" evidence="1">
    <location>
        <begin position="7"/>
        <end position="163"/>
    </location>
</feature>
<proteinExistence type="predicted"/>
<accession>A0A2J7ZX56</accession>
<dbReference type="Pfam" id="PF13001">
    <property type="entry name" value="ECM29_N"/>
    <property type="match status" value="1"/>
</dbReference>
<evidence type="ECO:0000259" key="1">
    <source>
        <dbReference type="Pfam" id="PF13001"/>
    </source>
</evidence>